<dbReference type="OrthoDB" id="10263291at2759"/>
<dbReference type="SUPFAM" id="SSF51735">
    <property type="entry name" value="NAD(P)-binding Rossmann-fold domains"/>
    <property type="match status" value="1"/>
</dbReference>
<dbReference type="InterPro" id="IPR036291">
    <property type="entry name" value="NAD(P)-bd_dom_sf"/>
</dbReference>
<accession>A0A9N9ANM0</accession>
<dbReference type="GO" id="GO:0055129">
    <property type="term" value="P:L-proline biosynthetic process"/>
    <property type="evidence" value="ECO:0007669"/>
    <property type="project" value="TreeGrafter"/>
</dbReference>
<dbReference type="FunFam" id="1.10.3730.10:FF:000001">
    <property type="entry name" value="Pyrroline-5-carboxylate reductase"/>
    <property type="match status" value="1"/>
</dbReference>
<name>A0A9N9ANM0_9GLOM</name>
<evidence type="ECO:0000313" key="8">
    <source>
        <dbReference type="Proteomes" id="UP000789508"/>
    </source>
</evidence>
<feature type="domain" description="Pyrroline-5-carboxylate reductase dimerisation" evidence="6">
    <location>
        <begin position="215"/>
        <end position="321"/>
    </location>
</feature>
<dbReference type="GO" id="GO:0004735">
    <property type="term" value="F:pyrroline-5-carboxylate reductase activity"/>
    <property type="evidence" value="ECO:0007669"/>
    <property type="project" value="UniProtKB-EC"/>
</dbReference>
<dbReference type="InterPro" id="IPR000304">
    <property type="entry name" value="Pyrroline-COOH_reductase"/>
</dbReference>
<proteinExistence type="inferred from homology"/>
<dbReference type="Proteomes" id="UP000789508">
    <property type="component" value="Unassembled WGS sequence"/>
</dbReference>
<dbReference type="EMBL" id="CAJVPS010001472">
    <property type="protein sequence ID" value="CAG8539356.1"/>
    <property type="molecule type" value="Genomic_DNA"/>
</dbReference>
<keyword evidence="4" id="KW-0641">Proline biosynthesis</keyword>
<dbReference type="AlphaFoldDB" id="A0A9N9ANM0"/>
<dbReference type="Gene3D" id="3.40.50.720">
    <property type="entry name" value="NAD(P)-binding Rossmann-like Domain"/>
    <property type="match status" value="1"/>
</dbReference>
<evidence type="ECO:0000313" key="7">
    <source>
        <dbReference type="EMBL" id="CAG8539356.1"/>
    </source>
</evidence>
<comment type="caution">
    <text evidence="7">The sequence shown here is derived from an EMBL/GenBank/DDBJ whole genome shotgun (WGS) entry which is preliminary data.</text>
</comment>
<dbReference type="InterPro" id="IPR008927">
    <property type="entry name" value="6-PGluconate_DH-like_C_sf"/>
</dbReference>
<dbReference type="InterPro" id="IPR029036">
    <property type="entry name" value="P5CR_dimer"/>
</dbReference>
<keyword evidence="4" id="KW-0028">Amino-acid biosynthesis</keyword>
<reference evidence="7" key="1">
    <citation type="submission" date="2021-06" db="EMBL/GenBank/DDBJ databases">
        <authorList>
            <person name="Kallberg Y."/>
            <person name="Tangrot J."/>
            <person name="Rosling A."/>
        </authorList>
    </citation>
    <scope>NUCLEOTIDE SEQUENCE</scope>
    <source>
        <strain evidence="7">FL130A</strain>
    </source>
</reference>
<keyword evidence="2 4" id="KW-0521">NADP</keyword>
<gene>
    <name evidence="7" type="ORF">ALEPTO_LOCUS5332</name>
</gene>
<dbReference type="Pfam" id="PF14748">
    <property type="entry name" value="P5CR_dimer"/>
    <property type="match status" value="1"/>
</dbReference>
<sequence length="328" mass="35302">MSLNKISSTNKNYPRVAFIGGGNMAEAILGGLVSHGFPRQKITISDPMPARAAHFNDTYSGIRVLEGDNSAAVTGSKSEKLRSGEEETEVAEVVVFAVKPQNMSLVTTELRDEIQRTQPLVVSIAAGIRTGDISRWLTTGVVKPLKESESEEVISNQEEVTRSIPIVRCMPNTPALILEGAAGLYATPDVTDAQKVLAEEIIGAIAKEYSWLEDESLIDAVTALSGSGPAYCFLMMEVMEQAAVDLGIPRDIASKLTIQTFVGSSKMAQINTKTTSLAELRHRVTSPNGTTEAALKQMEKGNFSQVVSDAVKAADRRSKELAKEFGKI</sequence>
<dbReference type="InterPro" id="IPR028939">
    <property type="entry name" value="P5C_Rdtase_cat_N"/>
</dbReference>
<dbReference type="Gene3D" id="1.10.3730.10">
    <property type="entry name" value="ProC C-terminal domain-like"/>
    <property type="match status" value="1"/>
</dbReference>
<dbReference type="PROSITE" id="PS00521">
    <property type="entry name" value="P5CR"/>
    <property type="match status" value="1"/>
</dbReference>
<keyword evidence="8" id="KW-1185">Reference proteome</keyword>
<feature type="domain" description="Pyrroline-5-carboxylate reductase catalytic N-terminal" evidence="5">
    <location>
        <begin position="15"/>
        <end position="127"/>
    </location>
</feature>
<evidence type="ECO:0000256" key="2">
    <source>
        <dbReference type="ARBA" id="ARBA00022857"/>
    </source>
</evidence>
<dbReference type="SUPFAM" id="SSF48179">
    <property type="entry name" value="6-phosphogluconate dehydrogenase C-terminal domain-like"/>
    <property type="match status" value="1"/>
</dbReference>
<evidence type="ECO:0000256" key="3">
    <source>
        <dbReference type="ARBA" id="ARBA00023002"/>
    </source>
</evidence>
<evidence type="ECO:0000259" key="5">
    <source>
        <dbReference type="Pfam" id="PF03807"/>
    </source>
</evidence>
<organism evidence="7 8">
    <name type="scientific">Ambispora leptoticha</name>
    <dbReference type="NCBI Taxonomy" id="144679"/>
    <lineage>
        <taxon>Eukaryota</taxon>
        <taxon>Fungi</taxon>
        <taxon>Fungi incertae sedis</taxon>
        <taxon>Mucoromycota</taxon>
        <taxon>Glomeromycotina</taxon>
        <taxon>Glomeromycetes</taxon>
        <taxon>Archaeosporales</taxon>
        <taxon>Ambisporaceae</taxon>
        <taxon>Ambispora</taxon>
    </lineage>
</organism>
<comment type="catalytic activity">
    <reaction evidence="4">
        <text>L-proline + NADP(+) = (S)-1-pyrroline-5-carboxylate + NADPH + 2 H(+)</text>
        <dbReference type="Rhea" id="RHEA:14109"/>
        <dbReference type="ChEBI" id="CHEBI:15378"/>
        <dbReference type="ChEBI" id="CHEBI:17388"/>
        <dbReference type="ChEBI" id="CHEBI:57783"/>
        <dbReference type="ChEBI" id="CHEBI:58349"/>
        <dbReference type="ChEBI" id="CHEBI:60039"/>
        <dbReference type="EC" id="1.5.1.2"/>
    </reaction>
</comment>
<evidence type="ECO:0000256" key="4">
    <source>
        <dbReference type="RuleBase" id="RU003903"/>
    </source>
</evidence>
<keyword evidence="3 4" id="KW-0560">Oxidoreductase</keyword>
<comment type="similarity">
    <text evidence="1 4">Belongs to the pyrroline-5-carboxylate reductase family.</text>
</comment>
<dbReference type="InterPro" id="IPR053790">
    <property type="entry name" value="P5CR-like_CS"/>
</dbReference>
<evidence type="ECO:0000259" key="6">
    <source>
        <dbReference type="Pfam" id="PF14748"/>
    </source>
</evidence>
<evidence type="ECO:0000256" key="1">
    <source>
        <dbReference type="ARBA" id="ARBA00005525"/>
    </source>
</evidence>
<dbReference type="Pfam" id="PF03807">
    <property type="entry name" value="F420_oxidored"/>
    <property type="match status" value="1"/>
</dbReference>
<dbReference type="PANTHER" id="PTHR11645">
    <property type="entry name" value="PYRROLINE-5-CARBOXYLATE REDUCTASE"/>
    <property type="match status" value="1"/>
</dbReference>
<comment type="pathway">
    <text evidence="4">Amino-acid biosynthesis; L-proline biosynthesis; L-proline from L-glutamate 5-semialdehyde: step 1/1.</text>
</comment>
<dbReference type="NCBIfam" id="TIGR00112">
    <property type="entry name" value="proC"/>
    <property type="match status" value="1"/>
</dbReference>
<protein>
    <recommendedName>
        <fullName evidence="4">Pyrroline-5-carboxylate reductase</fullName>
        <ecNumber evidence="4">1.5.1.2</ecNumber>
    </recommendedName>
</protein>
<dbReference type="PANTHER" id="PTHR11645:SF0">
    <property type="entry name" value="PYRROLINE-5-CARBOXYLATE REDUCTASE 3"/>
    <property type="match status" value="1"/>
</dbReference>
<dbReference type="HAMAP" id="MF_01925">
    <property type="entry name" value="P5C_reductase"/>
    <property type="match status" value="1"/>
</dbReference>
<dbReference type="EC" id="1.5.1.2" evidence="4"/>